<evidence type="ECO:0000256" key="1">
    <source>
        <dbReference type="SAM" id="MobiDB-lite"/>
    </source>
</evidence>
<feature type="region of interest" description="Disordered" evidence="1">
    <location>
        <begin position="58"/>
        <end position="98"/>
    </location>
</feature>
<feature type="region of interest" description="Disordered" evidence="1">
    <location>
        <begin position="1"/>
        <end position="31"/>
    </location>
</feature>
<proteinExistence type="predicted"/>
<feature type="compositionally biased region" description="Basic and acidic residues" evidence="1">
    <location>
        <begin position="58"/>
        <end position="83"/>
    </location>
</feature>
<evidence type="ECO:0000313" key="3">
    <source>
        <dbReference type="Proteomes" id="UP001431235"/>
    </source>
</evidence>
<feature type="region of interest" description="Disordered" evidence="1">
    <location>
        <begin position="138"/>
        <end position="157"/>
    </location>
</feature>
<feature type="compositionally biased region" description="Low complexity" evidence="1">
    <location>
        <begin position="141"/>
        <end position="157"/>
    </location>
</feature>
<gene>
    <name evidence="2" type="ORF">K5L01_04540</name>
</gene>
<organism evidence="2 3">
    <name type="scientific">Stenotrophomonas mori</name>
    <dbReference type="NCBI Taxonomy" id="2871096"/>
    <lineage>
        <taxon>Bacteria</taxon>
        <taxon>Pseudomonadati</taxon>
        <taxon>Pseudomonadota</taxon>
        <taxon>Gammaproteobacteria</taxon>
        <taxon>Lysobacterales</taxon>
        <taxon>Lysobacteraceae</taxon>
        <taxon>Stenotrophomonas</taxon>
    </lineage>
</organism>
<keyword evidence="3" id="KW-1185">Reference proteome</keyword>
<dbReference type="PANTHER" id="PTHR38664:SF1">
    <property type="entry name" value="SLR0058 PROTEIN"/>
    <property type="match status" value="1"/>
</dbReference>
<protein>
    <submittedName>
        <fullName evidence="2">Phasin family protein</fullName>
    </submittedName>
</protein>
<dbReference type="RefSeq" id="WP_250062320.1">
    <property type="nucleotide sequence ID" value="NZ_JAIKTS010000001.1"/>
</dbReference>
<dbReference type="InterPro" id="IPR008769">
    <property type="entry name" value="PhaF_PhaI"/>
</dbReference>
<sequence length="157" mass="17078">MKDPHAHDSAGHAQGSAGHDPGTRGSRTFTESAQQVWLAGLGALSRAQAEGSRLFESLVREGESMENRSRNDSPRGESLRDSVENTLGQARERAAGTWDRMERSFEERVHRVLRRMEIPSRSDIEALNARLDALSQRLEQATATSAPPSSGSTGSGH</sequence>
<dbReference type="EMBL" id="JAIKTS010000001">
    <property type="protein sequence ID" value="MCL7713927.1"/>
    <property type="molecule type" value="Genomic_DNA"/>
</dbReference>
<dbReference type="Pfam" id="PF05597">
    <property type="entry name" value="Phasin"/>
    <property type="match status" value="1"/>
</dbReference>
<dbReference type="NCBIfam" id="TIGR01837">
    <property type="entry name" value="PHA_granule_1"/>
    <property type="match status" value="1"/>
</dbReference>
<reference evidence="2 3" key="1">
    <citation type="submission" date="2021-08" db="EMBL/GenBank/DDBJ databases">
        <title>Novel members of of the genus Stenotrophomonas from differernt environment.</title>
        <authorList>
            <person name="Deng Y."/>
        </authorList>
    </citation>
    <scope>NUCLEOTIDE SEQUENCE [LARGE SCALE GENOMIC DNA]</scope>
    <source>
        <strain evidence="2 3">CPCC 101365</strain>
    </source>
</reference>
<name>A0ABT0SF34_9GAMM</name>
<comment type="caution">
    <text evidence="2">The sequence shown here is derived from an EMBL/GenBank/DDBJ whole genome shotgun (WGS) entry which is preliminary data.</text>
</comment>
<accession>A0ABT0SF34</accession>
<dbReference type="PANTHER" id="PTHR38664">
    <property type="entry name" value="SLR0058 PROTEIN"/>
    <property type="match status" value="1"/>
</dbReference>
<feature type="compositionally biased region" description="Basic and acidic residues" evidence="1">
    <location>
        <begin position="1"/>
        <end position="10"/>
    </location>
</feature>
<evidence type="ECO:0000313" key="2">
    <source>
        <dbReference type="EMBL" id="MCL7713927.1"/>
    </source>
</evidence>
<dbReference type="Proteomes" id="UP001431235">
    <property type="component" value="Unassembled WGS sequence"/>
</dbReference>